<dbReference type="Proteomes" id="UP001171916">
    <property type="component" value="Unassembled WGS sequence"/>
</dbReference>
<feature type="domain" description="N-(5'phosphoribosyl) anthranilate isomerase (PRAI)" evidence="10">
    <location>
        <begin position="4"/>
        <end position="203"/>
    </location>
</feature>
<dbReference type="InterPro" id="IPR013785">
    <property type="entry name" value="Aldolase_TIM"/>
</dbReference>
<comment type="pathway">
    <text evidence="2 9">Amino-acid biosynthesis; L-tryptophan biosynthesis; L-tryptophan from chorismate: step 3/5.</text>
</comment>
<gene>
    <name evidence="9" type="primary">trpF</name>
    <name evidence="11" type="ORF">QVH07_16575</name>
</gene>
<keyword evidence="7 9" id="KW-0057">Aromatic amino acid biosynthesis</keyword>
<name>A0ABT7YGX6_9BACT</name>
<dbReference type="PANTHER" id="PTHR42894">
    <property type="entry name" value="N-(5'-PHOSPHORIBOSYL)ANTHRANILATE ISOMERASE"/>
    <property type="match status" value="1"/>
</dbReference>
<proteinExistence type="inferred from homology"/>
<dbReference type="PANTHER" id="PTHR42894:SF1">
    <property type="entry name" value="N-(5'-PHOSPHORIBOSYL)ANTHRANILATE ISOMERASE"/>
    <property type="match status" value="1"/>
</dbReference>
<evidence type="ECO:0000259" key="10">
    <source>
        <dbReference type="Pfam" id="PF00697"/>
    </source>
</evidence>
<dbReference type="EC" id="5.3.1.24" evidence="3 9"/>
<dbReference type="HAMAP" id="MF_00135">
    <property type="entry name" value="PRAI"/>
    <property type="match status" value="1"/>
</dbReference>
<evidence type="ECO:0000313" key="12">
    <source>
        <dbReference type="Proteomes" id="UP001171916"/>
    </source>
</evidence>
<evidence type="ECO:0000313" key="11">
    <source>
        <dbReference type="EMBL" id="MDN3205777.1"/>
    </source>
</evidence>
<comment type="catalytic activity">
    <reaction evidence="1 9">
        <text>N-(5-phospho-beta-D-ribosyl)anthranilate = 1-(2-carboxyphenylamino)-1-deoxy-D-ribulose 5-phosphate</text>
        <dbReference type="Rhea" id="RHEA:21540"/>
        <dbReference type="ChEBI" id="CHEBI:18277"/>
        <dbReference type="ChEBI" id="CHEBI:58613"/>
        <dbReference type="EC" id="5.3.1.24"/>
    </reaction>
</comment>
<keyword evidence="8 9" id="KW-0413">Isomerase</keyword>
<keyword evidence="6 9" id="KW-0822">Tryptophan biosynthesis</keyword>
<dbReference type="InterPro" id="IPR001240">
    <property type="entry name" value="PRAI_dom"/>
</dbReference>
<evidence type="ECO:0000256" key="8">
    <source>
        <dbReference type="ARBA" id="ARBA00023235"/>
    </source>
</evidence>
<evidence type="ECO:0000256" key="4">
    <source>
        <dbReference type="ARBA" id="ARBA00022272"/>
    </source>
</evidence>
<dbReference type="InterPro" id="IPR011060">
    <property type="entry name" value="RibuloseP-bd_barrel"/>
</dbReference>
<dbReference type="EMBL" id="JAUEPH010000008">
    <property type="protein sequence ID" value="MDN3205777.1"/>
    <property type="molecule type" value="Genomic_DNA"/>
</dbReference>
<evidence type="ECO:0000256" key="3">
    <source>
        <dbReference type="ARBA" id="ARBA00012572"/>
    </source>
</evidence>
<organism evidence="11 12">
    <name type="scientific">Algoriphagus sediminis</name>
    <dbReference type="NCBI Taxonomy" id="3057113"/>
    <lineage>
        <taxon>Bacteria</taxon>
        <taxon>Pseudomonadati</taxon>
        <taxon>Bacteroidota</taxon>
        <taxon>Cytophagia</taxon>
        <taxon>Cytophagales</taxon>
        <taxon>Cyclobacteriaceae</taxon>
        <taxon>Algoriphagus</taxon>
    </lineage>
</organism>
<dbReference type="CDD" id="cd00405">
    <property type="entry name" value="PRAI"/>
    <property type="match status" value="1"/>
</dbReference>
<evidence type="ECO:0000256" key="6">
    <source>
        <dbReference type="ARBA" id="ARBA00022822"/>
    </source>
</evidence>
<dbReference type="Gene3D" id="3.20.20.70">
    <property type="entry name" value="Aldolase class I"/>
    <property type="match status" value="1"/>
</dbReference>
<evidence type="ECO:0000256" key="1">
    <source>
        <dbReference type="ARBA" id="ARBA00001164"/>
    </source>
</evidence>
<evidence type="ECO:0000256" key="5">
    <source>
        <dbReference type="ARBA" id="ARBA00022605"/>
    </source>
</evidence>
<sequence>MEIKVCGMRESNNLKDLLSRVNPDWVGLIFFQKSLRFVEDSKADFIEPIESKKVGVFVNENLDHILEKIEKFRLDVVQLHGSETVEYLEQLLEKSDVKVWKVFPVSDHVDWELMIKYEGLVSRFLFDTASKKHGGTGRKFNWDLIKEYPFETPFMLSGGLDSTSVRDLASLVGHCPKLVGVDLNSNFEKSPALKDVDKLLKFKKELNELLAQKG</sequence>
<evidence type="ECO:0000256" key="9">
    <source>
        <dbReference type="HAMAP-Rule" id="MF_00135"/>
    </source>
</evidence>
<dbReference type="InterPro" id="IPR044643">
    <property type="entry name" value="TrpF_fam"/>
</dbReference>
<comment type="similarity">
    <text evidence="9">Belongs to the TrpF family.</text>
</comment>
<dbReference type="RefSeq" id="WP_290002665.1">
    <property type="nucleotide sequence ID" value="NZ_JAUEPH010000008.1"/>
</dbReference>
<protein>
    <recommendedName>
        <fullName evidence="4 9">N-(5'-phosphoribosyl)anthranilate isomerase</fullName>
        <shortName evidence="9">PRAI</shortName>
        <ecNumber evidence="3 9">5.3.1.24</ecNumber>
    </recommendedName>
</protein>
<keyword evidence="5 9" id="KW-0028">Amino-acid biosynthesis</keyword>
<dbReference type="SUPFAM" id="SSF51366">
    <property type="entry name" value="Ribulose-phoshate binding barrel"/>
    <property type="match status" value="1"/>
</dbReference>
<evidence type="ECO:0000256" key="2">
    <source>
        <dbReference type="ARBA" id="ARBA00004664"/>
    </source>
</evidence>
<accession>A0ABT7YGX6</accession>
<dbReference type="Pfam" id="PF00697">
    <property type="entry name" value="PRAI"/>
    <property type="match status" value="1"/>
</dbReference>
<reference evidence="11" key="1">
    <citation type="submission" date="2023-06" db="EMBL/GenBank/DDBJ databases">
        <title>Robiginitalea aurantiacus sp. nov. and Algoriphagus sediminis sp. nov., isolated from coastal sediment.</title>
        <authorList>
            <person name="Zhou Z.Y."/>
            <person name="An J."/>
            <person name="Jia Y.W."/>
            <person name="Du Z.J."/>
        </authorList>
    </citation>
    <scope>NUCLEOTIDE SEQUENCE</scope>
    <source>
        <strain evidence="11">C2-7</strain>
    </source>
</reference>
<evidence type="ECO:0000256" key="7">
    <source>
        <dbReference type="ARBA" id="ARBA00023141"/>
    </source>
</evidence>
<comment type="caution">
    <text evidence="11">The sequence shown here is derived from an EMBL/GenBank/DDBJ whole genome shotgun (WGS) entry which is preliminary data.</text>
</comment>
<dbReference type="GO" id="GO:0016853">
    <property type="term" value="F:isomerase activity"/>
    <property type="evidence" value="ECO:0007669"/>
    <property type="project" value="UniProtKB-KW"/>
</dbReference>
<keyword evidence="12" id="KW-1185">Reference proteome</keyword>